<dbReference type="PANTHER" id="PTHR42831">
    <property type="entry name" value="FE-S PROTEIN MATURATION AUXILIARY FACTOR YITW"/>
    <property type="match status" value="1"/>
</dbReference>
<feature type="domain" description="MIP18 family-like" evidence="1">
    <location>
        <begin position="5"/>
        <end position="81"/>
    </location>
</feature>
<sequence length="117" mass="12990">MMSESDVREVIQDIPDPCSLATGVPLGIGEMGLIQAIECREGGVTVRLHITSPMCMMAAYFMREIEQRLGARMDPQGVKVEFDHALEWTPAHISADARQRLLDRRIRTLGGRQLSGP</sequence>
<dbReference type="Proteomes" id="UP000217289">
    <property type="component" value="Chromosome"/>
</dbReference>
<dbReference type="PANTHER" id="PTHR42831:SF1">
    <property type="entry name" value="FE-S PROTEIN MATURATION AUXILIARY FACTOR YITW"/>
    <property type="match status" value="1"/>
</dbReference>
<evidence type="ECO:0000259" key="1">
    <source>
        <dbReference type="Pfam" id="PF01883"/>
    </source>
</evidence>
<dbReference type="InterPro" id="IPR034904">
    <property type="entry name" value="FSCA_dom_sf"/>
</dbReference>
<reference evidence="2 3" key="1">
    <citation type="submission" date="2017-06" db="EMBL/GenBank/DDBJ databases">
        <authorList>
            <person name="Kim H.J."/>
            <person name="Triplett B.A."/>
        </authorList>
    </citation>
    <scope>NUCLEOTIDE SEQUENCE [LARGE SCALE GENOMIC DNA]</scope>
    <source>
        <strain evidence="2 3">DSM 14713</strain>
    </source>
</reference>
<name>A0A250IPI3_9BACT</name>
<dbReference type="AlphaFoldDB" id="A0A250IPI3"/>
<dbReference type="Gene3D" id="3.30.300.130">
    <property type="entry name" value="Fe-S cluster assembly (FSCA)"/>
    <property type="match status" value="1"/>
</dbReference>
<keyword evidence="3" id="KW-1185">Reference proteome</keyword>
<accession>A0A250IPI3</accession>
<protein>
    <recommendedName>
        <fullName evidence="1">MIP18 family-like domain-containing protein</fullName>
    </recommendedName>
</protein>
<dbReference type="Pfam" id="PF01883">
    <property type="entry name" value="FeS_assembly_P"/>
    <property type="match status" value="1"/>
</dbReference>
<proteinExistence type="predicted"/>
<dbReference type="InterPro" id="IPR002744">
    <property type="entry name" value="MIP18-like"/>
</dbReference>
<evidence type="ECO:0000313" key="3">
    <source>
        <dbReference type="Proteomes" id="UP000217289"/>
    </source>
</evidence>
<dbReference type="EMBL" id="CP022163">
    <property type="protein sequence ID" value="ATB33659.1"/>
    <property type="molecule type" value="Genomic_DNA"/>
</dbReference>
<dbReference type="KEGG" id="mbd:MEBOL_007157"/>
<gene>
    <name evidence="2" type="ORF">MEBOL_007157</name>
</gene>
<dbReference type="SUPFAM" id="SSF117916">
    <property type="entry name" value="Fe-S cluster assembly (FSCA) domain-like"/>
    <property type="match status" value="1"/>
</dbReference>
<organism evidence="2 3">
    <name type="scientific">Melittangium boletus DSM 14713</name>
    <dbReference type="NCBI Taxonomy" id="1294270"/>
    <lineage>
        <taxon>Bacteria</taxon>
        <taxon>Pseudomonadati</taxon>
        <taxon>Myxococcota</taxon>
        <taxon>Myxococcia</taxon>
        <taxon>Myxococcales</taxon>
        <taxon>Cystobacterineae</taxon>
        <taxon>Archangiaceae</taxon>
        <taxon>Melittangium</taxon>
    </lineage>
</organism>
<dbReference type="RefSeq" id="WP_245919170.1">
    <property type="nucleotide sequence ID" value="NZ_CP022163.1"/>
</dbReference>
<dbReference type="InterPro" id="IPR052339">
    <property type="entry name" value="Fe-S_Maturation_MIP18"/>
</dbReference>
<evidence type="ECO:0000313" key="2">
    <source>
        <dbReference type="EMBL" id="ATB33659.1"/>
    </source>
</evidence>